<dbReference type="PANTHER" id="PTHR47354">
    <property type="entry name" value="NADH OXIDOREDUCTASE HCR"/>
    <property type="match status" value="1"/>
</dbReference>
<dbReference type="Gene3D" id="3.10.20.30">
    <property type="match status" value="1"/>
</dbReference>
<dbReference type="Proteomes" id="UP001057498">
    <property type="component" value="Chromosome"/>
</dbReference>
<dbReference type="InterPro" id="IPR006058">
    <property type="entry name" value="2Fe2S_fd_BS"/>
</dbReference>
<keyword evidence="2" id="KW-0479">Metal-binding</keyword>
<dbReference type="RefSeq" id="WP_251970747.1">
    <property type="nucleotide sequence ID" value="NZ_AP025730.1"/>
</dbReference>
<dbReference type="Gene3D" id="3.40.50.80">
    <property type="entry name" value="Nucleotide-binding domain of ferredoxin-NADP reductase (FNR) module"/>
    <property type="match status" value="1"/>
</dbReference>
<keyword evidence="2" id="KW-0411">Iron-sulfur</keyword>
<dbReference type="PROSITE" id="PS00197">
    <property type="entry name" value="2FE2S_FER_1"/>
    <property type="match status" value="1"/>
</dbReference>
<dbReference type="SUPFAM" id="SSF63380">
    <property type="entry name" value="Riboflavin synthase domain-like"/>
    <property type="match status" value="1"/>
</dbReference>
<name>A0ABM7YSH3_9BURK</name>
<protein>
    <recommendedName>
        <fullName evidence="7">Ferredoxin</fullName>
    </recommendedName>
</protein>
<dbReference type="InterPro" id="IPR012675">
    <property type="entry name" value="Beta-grasp_dom_sf"/>
</dbReference>
<evidence type="ECO:0000313" key="6">
    <source>
        <dbReference type="Proteomes" id="UP001057498"/>
    </source>
</evidence>
<evidence type="ECO:0000256" key="2">
    <source>
        <dbReference type="ARBA" id="ARBA00022714"/>
    </source>
</evidence>
<dbReference type="PANTHER" id="PTHR47354:SF5">
    <property type="entry name" value="PROTEIN RFBI"/>
    <property type="match status" value="1"/>
</dbReference>
<dbReference type="InterPro" id="IPR017938">
    <property type="entry name" value="Riboflavin_synthase-like_b-brl"/>
</dbReference>
<dbReference type="Gene3D" id="2.40.30.10">
    <property type="entry name" value="Translation factors"/>
    <property type="match status" value="1"/>
</dbReference>
<evidence type="ECO:0000256" key="1">
    <source>
        <dbReference type="ARBA" id="ARBA00001974"/>
    </source>
</evidence>
<sequence length="514" mass="55152">MALTSGDAMTQWLSLSRAVHLTGMSRGALQRKIHAGELAAFDGMVSADALAQAFPDLAIEARLDEAGAFERVTRIKEESFGRRVRERVLPSQELLAQRLFLVNQELAEQRRILGRADQWLAAADADVEAARQRGDGALPLEAVRQLLEQAHRALHPVASGTGPDAQLGTNPITLMDQLLRTLTARVTLLPTGREFLVEGNDTLLEAALKAGLSPSYGCGNGNCGLCKARVRSGQVQAVRHSDHLLSQTEREQGNVLMCTHRPLTDLTLEALDASAAADIPQQELVATVRAVTPLDADTLLLHLQTPRSHRLRFLAGQGLTLGLAGEQHDFAADYLIASCPCDDRNLHFHVRRDADDALATRLFAGALKTGTPVNLRGPWGDFVLTHDDERPLVFIAASHGFAPVKGLIEHAMAAQTCESIHLVWSADPGGHYLARQVRAWADALDGFHAALPEAGCSASAATFVRQALGSTAPTLLAQAQVYLAGPAAFVDAVAQALPEVNPADLHRCAIDRLG</sequence>
<dbReference type="InterPro" id="IPR008333">
    <property type="entry name" value="Cbr1-like_FAD-bd_dom"/>
</dbReference>
<dbReference type="SUPFAM" id="SSF52343">
    <property type="entry name" value="Ferredoxin reductase-like, C-terminal NADP-linked domain"/>
    <property type="match status" value="1"/>
</dbReference>
<evidence type="ECO:0000259" key="3">
    <source>
        <dbReference type="PROSITE" id="PS51085"/>
    </source>
</evidence>
<dbReference type="InterPro" id="IPR017927">
    <property type="entry name" value="FAD-bd_FR_type"/>
</dbReference>
<dbReference type="PRINTS" id="PR00410">
    <property type="entry name" value="PHEHYDRXLASE"/>
</dbReference>
<dbReference type="InterPro" id="IPR001041">
    <property type="entry name" value="2Fe-2S_ferredoxin-type"/>
</dbReference>
<keyword evidence="6" id="KW-1185">Reference proteome</keyword>
<keyword evidence="2" id="KW-0001">2Fe-2S</keyword>
<keyword evidence="2" id="KW-0408">Iron</keyword>
<dbReference type="Pfam" id="PF00970">
    <property type="entry name" value="FAD_binding_6"/>
    <property type="match status" value="1"/>
</dbReference>
<evidence type="ECO:0000313" key="5">
    <source>
        <dbReference type="EMBL" id="BDI07565.1"/>
    </source>
</evidence>
<dbReference type="CDD" id="cd00207">
    <property type="entry name" value="fer2"/>
    <property type="match status" value="1"/>
</dbReference>
<dbReference type="InterPro" id="IPR050415">
    <property type="entry name" value="MRET"/>
</dbReference>
<reference evidence="5" key="1">
    <citation type="submission" date="2022-04" db="EMBL/GenBank/DDBJ databases">
        <title>Whole genome sequence of Sphaerotilus sp. FB-5.</title>
        <authorList>
            <person name="Takeda M."/>
            <person name="Narihara S."/>
            <person name="Akimoto M."/>
            <person name="Akimoto R."/>
            <person name="Nishiyashiki S."/>
            <person name="Murakami T."/>
        </authorList>
    </citation>
    <scope>NUCLEOTIDE SEQUENCE</scope>
    <source>
        <strain evidence="5">FB-5</strain>
    </source>
</reference>
<dbReference type="Pfam" id="PF00111">
    <property type="entry name" value="Fer2"/>
    <property type="match status" value="1"/>
</dbReference>
<feature type="domain" description="FAD-binding FR-type" evidence="4">
    <location>
        <begin position="281"/>
        <end position="385"/>
    </location>
</feature>
<gene>
    <name evidence="5" type="ORF">CATMQ487_45350</name>
</gene>
<evidence type="ECO:0000259" key="4">
    <source>
        <dbReference type="PROSITE" id="PS51384"/>
    </source>
</evidence>
<dbReference type="SUPFAM" id="SSF54292">
    <property type="entry name" value="2Fe-2S ferredoxin-like"/>
    <property type="match status" value="1"/>
</dbReference>
<dbReference type="InterPro" id="IPR039261">
    <property type="entry name" value="FNR_nucleotide-bd"/>
</dbReference>
<dbReference type="PROSITE" id="PS51085">
    <property type="entry name" value="2FE2S_FER_2"/>
    <property type="match status" value="1"/>
</dbReference>
<feature type="domain" description="2Fe-2S ferredoxin-type" evidence="3">
    <location>
        <begin position="184"/>
        <end position="274"/>
    </location>
</feature>
<accession>A0ABM7YSH3</accession>
<organism evidence="5 6">
    <name type="scientific">Sphaerotilus microaerophilus</name>
    <dbReference type="NCBI Taxonomy" id="2914710"/>
    <lineage>
        <taxon>Bacteria</taxon>
        <taxon>Pseudomonadati</taxon>
        <taxon>Pseudomonadota</taxon>
        <taxon>Betaproteobacteria</taxon>
        <taxon>Burkholderiales</taxon>
        <taxon>Sphaerotilaceae</taxon>
        <taxon>Sphaerotilus</taxon>
    </lineage>
</organism>
<comment type="cofactor">
    <cofactor evidence="1">
        <name>FAD</name>
        <dbReference type="ChEBI" id="CHEBI:57692"/>
    </cofactor>
</comment>
<evidence type="ECO:0008006" key="7">
    <source>
        <dbReference type="Google" id="ProtNLM"/>
    </source>
</evidence>
<proteinExistence type="predicted"/>
<dbReference type="PROSITE" id="PS51384">
    <property type="entry name" value="FAD_FR"/>
    <property type="match status" value="1"/>
</dbReference>
<dbReference type="EMBL" id="AP025730">
    <property type="protein sequence ID" value="BDI07565.1"/>
    <property type="molecule type" value="Genomic_DNA"/>
</dbReference>
<dbReference type="InterPro" id="IPR036010">
    <property type="entry name" value="2Fe-2S_ferredoxin-like_sf"/>
</dbReference>